<dbReference type="Proteomes" id="UP001374803">
    <property type="component" value="Chromosome"/>
</dbReference>
<dbReference type="InterPro" id="IPR007235">
    <property type="entry name" value="Glyco_trans_28_C"/>
</dbReference>
<evidence type="ECO:0000256" key="3">
    <source>
        <dbReference type="ARBA" id="ARBA00022676"/>
    </source>
</evidence>
<evidence type="ECO:0000256" key="2">
    <source>
        <dbReference type="ARBA" id="ARBA00006962"/>
    </source>
</evidence>
<dbReference type="SUPFAM" id="SSF53756">
    <property type="entry name" value="UDP-Glycosyltransferase/glycogen phosphorylase"/>
    <property type="match status" value="1"/>
</dbReference>
<dbReference type="Pfam" id="PF06925">
    <property type="entry name" value="MGDG_synth"/>
    <property type="match status" value="1"/>
</dbReference>
<comment type="similarity">
    <text evidence="2">Belongs to the glycosyltransferase 28 family.</text>
</comment>
<dbReference type="PANTHER" id="PTHR43025">
    <property type="entry name" value="MONOGALACTOSYLDIACYLGLYCEROL SYNTHASE"/>
    <property type="match status" value="1"/>
</dbReference>
<dbReference type="Gene3D" id="3.40.50.2000">
    <property type="entry name" value="Glycogen Phosphorylase B"/>
    <property type="match status" value="1"/>
</dbReference>
<organism evidence="7 8">
    <name type="scientific">Pendulispora rubella</name>
    <dbReference type="NCBI Taxonomy" id="2741070"/>
    <lineage>
        <taxon>Bacteria</taxon>
        <taxon>Pseudomonadati</taxon>
        <taxon>Myxococcota</taxon>
        <taxon>Myxococcia</taxon>
        <taxon>Myxococcales</taxon>
        <taxon>Sorangiineae</taxon>
        <taxon>Pendulisporaceae</taxon>
        <taxon>Pendulispora</taxon>
    </lineage>
</organism>
<feature type="domain" description="Diacylglycerol glucosyltransferase N-terminal" evidence="6">
    <location>
        <begin position="16"/>
        <end position="180"/>
    </location>
</feature>
<dbReference type="InterPro" id="IPR050519">
    <property type="entry name" value="Glycosyltransf_28_UgtP"/>
</dbReference>
<feature type="domain" description="Glycosyl transferase family 28 C-terminal" evidence="5">
    <location>
        <begin position="225"/>
        <end position="314"/>
    </location>
</feature>
<gene>
    <name evidence="7" type="ORF">LVJ94_48105</name>
</gene>
<accession>A0ABZ2L5Y4</accession>
<keyword evidence="3" id="KW-0328">Glycosyltransferase</keyword>
<comment type="subcellular location">
    <subcellularLocation>
        <location evidence="1">Membrane</location>
    </subcellularLocation>
</comment>
<evidence type="ECO:0000259" key="5">
    <source>
        <dbReference type="Pfam" id="PF04101"/>
    </source>
</evidence>
<evidence type="ECO:0000313" key="7">
    <source>
        <dbReference type="EMBL" id="WXB04646.1"/>
    </source>
</evidence>
<evidence type="ECO:0000313" key="8">
    <source>
        <dbReference type="Proteomes" id="UP001374803"/>
    </source>
</evidence>
<reference evidence="7" key="1">
    <citation type="submission" date="2021-12" db="EMBL/GenBank/DDBJ databases">
        <title>Discovery of the Pendulisporaceae a myxobacterial family with distinct sporulation behavior and unique specialized metabolism.</title>
        <authorList>
            <person name="Garcia R."/>
            <person name="Popoff A."/>
            <person name="Bader C.D."/>
            <person name="Loehr J."/>
            <person name="Walesch S."/>
            <person name="Walt C."/>
            <person name="Boldt J."/>
            <person name="Bunk B."/>
            <person name="Haeckl F.J.F.P.J."/>
            <person name="Gunesch A.P."/>
            <person name="Birkelbach J."/>
            <person name="Nuebel U."/>
            <person name="Pietschmann T."/>
            <person name="Bach T."/>
            <person name="Mueller R."/>
        </authorList>
    </citation>
    <scope>NUCLEOTIDE SEQUENCE</scope>
    <source>
        <strain evidence="7">MSr11367</strain>
    </source>
</reference>
<name>A0ABZ2L5Y4_9BACT</name>
<dbReference type="InterPro" id="IPR009695">
    <property type="entry name" value="Diacylglyc_glucosyltr_N"/>
</dbReference>
<dbReference type="Pfam" id="PF04101">
    <property type="entry name" value="Glyco_tran_28_C"/>
    <property type="match status" value="1"/>
</dbReference>
<dbReference type="RefSeq" id="WP_394834290.1">
    <property type="nucleotide sequence ID" value="NZ_CP089929.1"/>
</dbReference>
<dbReference type="PANTHER" id="PTHR43025:SF3">
    <property type="entry name" value="MONOGALACTOSYLDIACYLGLYCEROL SYNTHASE 1, CHLOROPLASTIC"/>
    <property type="match status" value="1"/>
</dbReference>
<protein>
    <submittedName>
        <fullName evidence="7">Uncharacterized protein</fullName>
    </submittedName>
</protein>
<sequence length="362" mass="38549">MKTELAVVFSPVGGGHKSAALALADAARARGISVEVLSLFDFAPRAVGDAYLQAHLTGQNSLPCLYGAAYFAANQRGGCFEPLRHTLDRIAFGALIRAIDALAPRAMVATHHLPLVVLGHARRRGRLTMPLFGVVTDYTSHACWAEEGVDGFAVACPEAAHELEGHGIHHDRIAVTGIPVRAAFERIEPLREPERGEPLRVLVTSGGFGVGPLRRIVRSFDGMRDVHLTVVCGSSAHVRDAISRDVSRMHLNAEVVGFENDMSRRVQEAHIVVGKAGGLTVSETLAAGRPMIVVNAIPGNEKLNEAYVCRGGAGICAPPHRVGERLRELHRRGVIAEMGANGRALVRAGAAERIARLACAAA</sequence>
<keyword evidence="8" id="KW-1185">Reference proteome</keyword>
<evidence type="ECO:0000259" key="6">
    <source>
        <dbReference type="Pfam" id="PF06925"/>
    </source>
</evidence>
<proteinExistence type="inferred from homology"/>
<evidence type="ECO:0000256" key="1">
    <source>
        <dbReference type="ARBA" id="ARBA00004370"/>
    </source>
</evidence>
<keyword evidence="4" id="KW-0808">Transferase</keyword>
<dbReference type="EMBL" id="CP089983">
    <property type="protein sequence ID" value="WXB04646.1"/>
    <property type="molecule type" value="Genomic_DNA"/>
</dbReference>
<evidence type="ECO:0000256" key="4">
    <source>
        <dbReference type="ARBA" id="ARBA00022679"/>
    </source>
</evidence>